<dbReference type="OMA" id="PFICISE"/>
<name>A0A0U5FV30_ASPCI</name>
<dbReference type="Proteomes" id="UP000054771">
    <property type="component" value="Unassembled WGS sequence"/>
</dbReference>
<proteinExistence type="predicted"/>
<sequence length="440" mass="49106">MHTNLTCLFERESPSVQMDVDSSHRFYISLSALDAISGAVDRLNQLALVIRRSSVTSETTKARRFAEKLDLASFEVLAHGSLRVLYPEASEGLREQLARSMTETYALYLRRKSRQKHLQAPRSGRQASLLSAIREEVHDAEAEAPMELDSQIPQPGEGLSPEVFRLQPLVTFRQGPLTEPTSIDSHEVRVKVRKLLNPSRRSGTKSILVHQAEYPLPAERVLRCPWCFGPLPTSSITKIEWREHMNQDHLPMCTPPGRGLAPCAPPEKQSLLIQARAIVGQSQFQFPRPRHICPLCCFSVTDEQDHTMQAPNNGNAAIEDQHANEAHPESGVHARPSSSKLANVEAIATHVAAHLQSLMLLTLRLISINDLTGTSFDNQSLSSNPDDRSSNLVSECCDPDLDAERRYPSARSESAMSEHDFEHLPGSEIEDSEDIDWAYF</sequence>
<organism evidence="2 3">
    <name type="scientific">Aspergillus calidoustus</name>
    <dbReference type="NCBI Taxonomy" id="454130"/>
    <lineage>
        <taxon>Eukaryota</taxon>
        <taxon>Fungi</taxon>
        <taxon>Dikarya</taxon>
        <taxon>Ascomycota</taxon>
        <taxon>Pezizomycotina</taxon>
        <taxon>Eurotiomycetes</taxon>
        <taxon>Eurotiomycetidae</taxon>
        <taxon>Eurotiales</taxon>
        <taxon>Aspergillaceae</taxon>
        <taxon>Aspergillus</taxon>
        <taxon>Aspergillus subgen. Nidulantes</taxon>
    </lineage>
</organism>
<keyword evidence="3" id="KW-1185">Reference proteome</keyword>
<gene>
    <name evidence="2" type="ORF">ASPCAL04612</name>
</gene>
<feature type="compositionally biased region" description="Basic and acidic residues" evidence="1">
    <location>
        <begin position="416"/>
        <end position="425"/>
    </location>
</feature>
<dbReference type="EMBL" id="CDMC01000003">
    <property type="protein sequence ID" value="CEL03458.1"/>
    <property type="molecule type" value="Genomic_DNA"/>
</dbReference>
<dbReference type="STRING" id="454130.A0A0U5FV30"/>
<dbReference type="OrthoDB" id="4357809at2759"/>
<feature type="region of interest" description="Disordered" evidence="1">
    <location>
        <begin position="404"/>
        <end position="433"/>
    </location>
</feature>
<accession>A0A0U5FV30</accession>
<dbReference type="AlphaFoldDB" id="A0A0U5FV30"/>
<evidence type="ECO:0000313" key="2">
    <source>
        <dbReference type="EMBL" id="CEL03458.1"/>
    </source>
</evidence>
<reference evidence="3" key="1">
    <citation type="journal article" date="2016" name="Genome Announc.">
        <title>Draft genome sequences of fungus Aspergillus calidoustus.</title>
        <authorList>
            <person name="Horn F."/>
            <person name="Linde J."/>
            <person name="Mattern D.J."/>
            <person name="Walther G."/>
            <person name="Guthke R."/>
            <person name="Scherlach K."/>
            <person name="Martin K."/>
            <person name="Brakhage A.A."/>
            <person name="Petzke L."/>
            <person name="Valiante V."/>
        </authorList>
    </citation>
    <scope>NUCLEOTIDE SEQUENCE [LARGE SCALE GENOMIC DNA]</scope>
    <source>
        <strain evidence="3">SF006504</strain>
    </source>
</reference>
<protein>
    <submittedName>
        <fullName evidence="2">Uncharacterized protein</fullName>
    </submittedName>
</protein>
<evidence type="ECO:0000256" key="1">
    <source>
        <dbReference type="SAM" id="MobiDB-lite"/>
    </source>
</evidence>
<evidence type="ECO:0000313" key="3">
    <source>
        <dbReference type="Proteomes" id="UP000054771"/>
    </source>
</evidence>